<evidence type="ECO:0000256" key="3">
    <source>
        <dbReference type="ARBA" id="ARBA00022490"/>
    </source>
</evidence>
<comment type="catalytic activity">
    <reaction evidence="7">
        <text>UDP-N-acetyl-alpha-D-muramoyl-L-alanine + D-glutamate + ATP = UDP-N-acetyl-alpha-D-muramoyl-L-alanyl-D-glutamate + ADP + phosphate + H(+)</text>
        <dbReference type="Rhea" id="RHEA:16429"/>
        <dbReference type="ChEBI" id="CHEBI:15378"/>
        <dbReference type="ChEBI" id="CHEBI:29986"/>
        <dbReference type="ChEBI" id="CHEBI:30616"/>
        <dbReference type="ChEBI" id="CHEBI:43474"/>
        <dbReference type="ChEBI" id="CHEBI:83898"/>
        <dbReference type="ChEBI" id="CHEBI:83900"/>
        <dbReference type="ChEBI" id="CHEBI:456216"/>
        <dbReference type="EC" id="6.3.2.9"/>
    </reaction>
</comment>
<evidence type="ECO:0000256" key="5">
    <source>
        <dbReference type="ARBA" id="ARBA00022741"/>
    </source>
</evidence>
<dbReference type="Gene3D" id="3.40.1190.10">
    <property type="entry name" value="Mur-like, catalytic domain"/>
    <property type="match status" value="1"/>
</dbReference>
<comment type="similarity">
    <text evidence="7">Belongs to the MurCDEF family.</text>
</comment>
<dbReference type="Gene3D" id="3.90.190.20">
    <property type="entry name" value="Mur ligase, C-terminal domain"/>
    <property type="match status" value="1"/>
</dbReference>
<dbReference type="GO" id="GO:0009252">
    <property type="term" value="P:peptidoglycan biosynthetic process"/>
    <property type="evidence" value="ECO:0007669"/>
    <property type="project" value="UniProtKB-UniRule"/>
</dbReference>
<dbReference type="GO" id="GO:0008360">
    <property type="term" value="P:regulation of cell shape"/>
    <property type="evidence" value="ECO:0007669"/>
    <property type="project" value="UniProtKB-KW"/>
</dbReference>
<dbReference type="Gene3D" id="3.40.50.720">
    <property type="entry name" value="NAD(P)-binding Rossmann-like Domain"/>
    <property type="match status" value="1"/>
</dbReference>
<evidence type="ECO:0000256" key="4">
    <source>
        <dbReference type="ARBA" id="ARBA00022598"/>
    </source>
</evidence>
<dbReference type="InterPro" id="IPR005762">
    <property type="entry name" value="MurD"/>
</dbReference>
<comment type="caution">
    <text evidence="9">The sequence shown here is derived from an EMBL/GenBank/DDBJ whole genome shotgun (WGS) entry which is preliminary data.</text>
</comment>
<dbReference type="GO" id="GO:0005524">
    <property type="term" value="F:ATP binding"/>
    <property type="evidence" value="ECO:0007669"/>
    <property type="project" value="UniProtKB-UniRule"/>
</dbReference>
<evidence type="ECO:0000313" key="9">
    <source>
        <dbReference type="EMBL" id="PHI05690.1"/>
    </source>
</evidence>
<keyword evidence="7" id="KW-0133">Cell shape</keyword>
<keyword evidence="5 7" id="KW-0547">Nucleotide-binding</keyword>
<gene>
    <name evidence="7 9" type="primary">murD</name>
    <name evidence="9" type="ORF">CBG54_00745</name>
</gene>
<dbReference type="SUPFAM" id="SSF53623">
    <property type="entry name" value="MurD-like peptide ligases, catalytic domain"/>
    <property type="match status" value="1"/>
</dbReference>
<sequence length="454" mass="52102">MDRNTYIWNNSFRYNKNERYTIMKKAMIYGLGVSGTGAKELLEKEGYELIIVDDKKAMTSEEALKHLDGIEFFIKSPGIPYNDFVKEVQKRGIKVLDEIEIAYNYMIEKGLKTKIIAITGTNGKSTTTAKISDMLNHAGYKATYAGNIGRSLSEVLLKEKDLDFILLELSSFQLENIENFKPYISMIINMGPDHIERYKSFDEYYDTKFNITKNQTEDLYFIENIDDVEIEKRAKQIKAKRISVSKFKKADIFVKNDKICHGENTIIDVEKLSLKGIHNLENTLFMVATAEILKIAKEKLKEFLMIATPLEHRTELFFNYGKLKFINDSKATNVDSTKFAIQANKNSILICGGYDKGVDLAPLAEMIKENIKEVYLIGVIADKIESELKKIGYEDSRIHKLVNIENSLQDMKKRFTKDSDEVILLSPATSSYDQFNSFEHRGKVFKELVLKIFG</sequence>
<name>A0A2C6A1Z3_FUSNP</name>
<dbReference type="PANTHER" id="PTHR43692">
    <property type="entry name" value="UDP-N-ACETYLMURAMOYLALANINE--D-GLUTAMATE LIGASE"/>
    <property type="match status" value="1"/>
</dbReference>
<keyword evidence="7" id="KW-0131">Cell cycle</keyword>
<evidence type="ECO:0000256" key="2">
    <source>
        <dbReference type="ARBA" id="ARBA00004752"/>
    </source>
</evidence>
<feature type="domain" description="Mur ligase central" evidence="8">
    <location>
        <begin position="118"/>
        <end position="289"/>
    </location>
</feature>
<dbReference type="PANTHER" id="PTHR43692:SF1">
    <property type="entry name" value="UDP-N-ACETYLMURAMOYLALANINE--D-GLUTAMATE LIGASE"/>
    <property type="match status" value="1"/>
</dbReference>
<dbReference type="InterPro" id="IPR036565">
    <property type="entry name" value="Mur-like_cat_sf"/>
</dbReference>
<keyword evidence="7" id="KW-0132">Cell division</keyword>
<dbReference type="GO" id="GO:0008764">
    <property type="term" value="F:UDP-N-acetylmuramoylalanine-D-glutamate ligase activity"/>
    <property type="evidence" value="ECO:0007669"/>
    <property type="project" value="UniProtKB-UniRule"/>
</dbReference>
<keyword evidence="6 7" id="KW-0067">ATP-binding</keyword>
<feature type="binding site" evidence="7">
    <location>
        <begin position="120"/>
        <end position="126"/>
    </location>
    <ligand>
        <name>ATP</name>
        <dbReference type="ChEBI" id="CHEBI:30616"/>
    </ligand>
</feature>
<keyword evidence="4 7" id="KW-0436">Ligase</keyword>
<dbReference type="Proteomes" id="UP000224182">
    <property type="component" value="Unassembled WGS sequence"/>
</dbReference>
<proteinExistence type="inferred from homology"/>
<evidence type="ECO:0000256" key="7">
    <source>
        <dbReference type="HAMAP-Rule" id="MF_00639"/>
    </source>
</evidence>
<dbReference type="UniPathway" id="UPA00219"/>
<dbReference type="InterPro" id="IPR013221">
    <property type="entry name" value="Mur_ligase_cen"/>
</dbReference>
<dbReference type="SUPFAM" id="SSF53244">
    <property type="entry name" value="MurD-like peptide ligases, peptide-binding domain"/>
    <property type="match status" value="1"/>
</dbReference>
<evidence type="ECO:0000313" key="10">
    <source>
        <dbReference type="Proteomes" id="UP000224182"/>
    </source>
</evidence>
<dbReference type="AlphaFoldDB" id="A0A2C6A1Z3"/>
<dbReference type="NCBIfam" id="TIGR01087">
    <property type="entry name" value="murD"/>
    <property type="match status" value="1"/>
</dbReference>
<accession>A0A2C6A1Z3</accession>
<organism evidence="9 10">
    <name type="scientific">Fusobacterium nucleatum subsp. polymorphum</name>
    <name type="common">Fusobacterium polymorphum</name>
    <dbReference type="NCBI Taxonomy" id="76857"/>
    <lineage>
        <taxon>Bacteria</taxon>
        <taxon>Fusobacteriati</taxon>
        <taxon>Fusobacteriota</taxon>
        <taxon>Fusobacteriia</taxon>
        <taxon>Fusobacteriales</taxon>
        <taxon>Fusobacteriaceae</taxon>
        <taxon>Fusobacterium</taxon>
    </lineage>
</organism>
<keyword evidence="7" id="KW-0573">Peptidoglycan synthesis</keyword>
<comment type="function">
    <text evidence="7">Cell wall formation. Catalyzes the addition of glutamate to the nucleotide precursor UDP-N-acetylmuramoyl-L-alanine (UMA).</text>
</comment>
<comment type="pathway">
    <text evidence="2 7">Cell wall biogenesis; peptidoglycan biosynthesis.</text>
</comment>
<dbReference type="GO" id="GO:0071555">
    <property type="term" value="P:cell wall organization"/>
    <property type="evidence" value="ECO:0007669"/>
    <property type="project" value="UniProtKB-KW"/>
</dbReference>
<dbReference type="InterPro" id="IPR036615">
    <property type="entry name" value="Mur_ligase_C_dom_sf"/>
</dbReference>
<keyword evidence="3 7" id="KW-0963">Cytoplasm</keyword>
<protein>
    <recommendedName>
        <fullName evidence="7">UDP-N-acetylmuramoylalanine--D-glutamate ligase</fullName>
        <ecNumber evidence="7">6.3.2.9</ecNumber>
    </recommendedName>
    <alternativeName>
        <fullName evidence="7">D-glutamic acid-adding enzyme</fullName>
    </alternativeName>
    <alternativeName>
        <fullName evidence="7">UDP-N-acetylmuramoyl-L-alanyl-D-glutamate synthetase</fullName>
    </alternativeName>
</protein>
<dbReference type="Pfam" id="PF08245">
    <property type="entry name" value="Mur_ligase_M"/>
    <property type="match status" value="1"/>
</dbReference>
<evidence type="ECO:0000256" key="6">
    <source>
        <dbReference type="ARBA" id="ARBA00022840"/>
    </source>
</evidence>
<dbReference type="EMBL" id="NIRN01000001">
    <property type="protein sequence ID" value="PHI05690.1"/>
    <property type="molecule type" value="Genomic_DNA"/>
</dbReference>
<reference evidence="9 10" key="1">
    <citation type="submission" date="2017-06" db="EMBL/GenBank/DDBJ databases">
        <title>Draft genome sequence of Fusobacterium nucleatum subsp. polymorphum KCOM 1271 (=ChDC F305).</title>
        <authorList>
            <person name="Kook J.-K."/>
            <person name="Park S.-N."/>
            <person name="Lim Y.K."/>
            <person name="Roh H."/>
        </authorList>
    </citation>
    <scope>NUCLEOTIDE SEQUENCE [LARGE SCALE GENOMIC DNA]</scope>
    <source>
        <strain evidence="10">KCOM 1271 (ChDC F305)</strain>
    </source>
</reference>
<dbReference type="HAMAP" id="MF_00639">
    <property type="entry name" value="MurD"/>
    <property type="match status" value="1"/>
</dbReference>
<dbReference type="GO" id="GO:0005737">
    <property type="term" value="C:cytoplasm"/>
    <property type="evidence" value="ECO:0007669"/>
    <property type="project" value="UniProtKB-SubCell"/>
</dbReference>
<keyword evidence="7" id="KW-0961">Cell wall biogenesis/degradation</keyword>
<evidence type="ECO:0000256" key="1">
    <source>
        <dbReference type="ARBA" id="ARBA00004496"/>
    </source>
</evidence>
<dbReference type="GO" id="GO:0051301">
    <property type="term" value="P:cell division"/>
    <property type="evidence" value="ECO:0007669"/>
    <property type="project" value="UniProtKB-KW"/>
</dbReference>
<dbReference type="EC" id="6.3.2.9" evidence="7"/>
<comment type="subcellular location">
    <subcellularLocation>
        <location evidence="1 7">Cytoplasm</location>
    </subcellularLocation>
</comment>
<evidence type="ECO:0000259" key="8">
    <source>
        <dbReference type="Pfam" id="PF08245"/>
    </source>
</evidence>